<dbReference type="EMBL" id="FPKR01000004">
    <property type="protein sequence ID" value="SFZ74611.1"/>
    <property type="molecule type" value="Genomic_DNA"/>
</dbReference>
<accession>A0A1K2HCX5</accession>
<feature type="signal peptide" evidence="12">
    <location>
        <begin position="1"/>
        <end position="21"/>
    </location>
</feature>
<evidence type="ECO:0000256" key="12">
    <source>
        <dbReference type="SAM" id="SignalP"/>
    </source>
</evidence>
<keyword evidence="8" id="KW-0675">Receptor</keyword>
<evidence type="ECO:0000313" key="15">
    <source>
        <dbReference type="EMBL" id="SFZ74611.1"/>
    </source>
</evidence>
<dbReference type="Pfam" id="PF00593">
    <property type="entry name" value="TonB_dep_Rec_b-barrel"/>
    <property type="match status" value="1"/>
</dbReference>
<feature type="chain" id="PRO_5013312640" evidence="12">
    <location>
        <begin position="22"/>
        <end position="938"/>
    </location>
</feature>
<dbReference type="InterPro" id="IPR036942">
    <property type="entry name" value="Beta-barrel_TonB_sf"/>
</dbReference>
<dbReference type="PROSITE" id="PS52016">
    <property type="entry name" value="TONB_DEPENDENT_REC_3"/>
    <property type="match status" value="1"/>
</dbReference>
<evidence type="ECO:0000256" key="9">
    <source>
        <dbReference type="ARBA" id="ARBA00023237"/>
    </source>
</evidence>
<evidence type="ECO:0000256" key="3">
    <source>
        <dbReference type="ARBA" id="ARBA00022448"/>
    </source>
</evidence>
<name>A0A1K2HCX5_9NEIS</name>
<dbReference type="RefSeq" id="WP_072427858.1">
    <property type="nucleotide sequence ID" value="NZ_FPKR01000004.1"/>
</dbReference>
<dbReference type="InterPro" id="IPR039426">
    <property type="entry name" value="TonB-dep_rcpt-like"/>
</dbReference>
<dbReference type="Proteomes" id="UP000186513">
    <property type="component" value="Unassembled WGS sequence"/>
</dbReference>
<dbReference type="InterPro" id="IPR037066">
    <property type="entry name" value="Plug_dom_sf"/>
</dbReference>
<keyword evidence="12" id="KW-0732">Signal</keyword>
<sequence>MKAKYLALAIAAIGTAHIAHAADEVQQIEKIQVTGSNIKRTSKETAVPVQVVTKEAIAATGALTLKDALESTSAATGGLSDITGGNSFASGASSTSLRNLGTSSTLVLLNGRRVAAFGTPDYAESVTNIDALPLDMVERVEILKSGASAIYGSDAVAGVINIITRKDYQGLQAKTTYSNSMQRGLFDTVSASLTGGMGSLSEDRYNVMFNAEAYKRDGFVWRDALRNINPEAYRFNRSIGTFSSYSYPGNLDSYADGSTSPAAGCTPAANGLCMYDRYERFQAVPESKRANFLVAGTLDLGNNLQAYGDATYAKTKTSYLSAFTLWGSGDSSWANPITGEFKYMDRTSPILADNPYNTTGDFAGIRYRFVDSGEGGKVDASQYRVLAGLRGTLGDYDWDGAVGQLGSKATNTLRGAFSESGFIKHIGDYKAAVDGNDPLFFNRTYKLGQQNSAAVLNELFPTYAFTGETTVNFFDAKLTGGLVDLPAGLLSFAVGTDIRHEKLDVGTSENIRNGDIVGYGFSGANSSRTYGSIFGELSIPVSEKIEAQLAARADKFPNLDPHVSPKLALRYQPTKQLVLRGSVETGFRAPNLSESSDSLKTSFTTVVDPKRCDQAQALATDLENQAKALPASDPQRATLLARADSVYSAECTSGVLGKVANNPDIKPEESKSFNFGFVLEPLQNFSMSADYWRIERKNEIRTDSYSEVLNREGPTTVGIITRKTLDGTDRTFTTAEQAQYGVTAGQLLSITSKFKNVSKTKTDGVDFNFNLRNNLGALGTLTSELNATYLMSYRAFSEGRNDWGDNLAGRYGYSRLIGDLSLRLKTGAFSNTIRVAHESGTSLQGDYDDPSYTISDCAKKGMSSADCKVDSFSRVDYSVAYTGIKNLTASLFIKNVLNRKYFDQRAWGEDGGGIIPPNSELINVQGRMFNIGLEYKFF</sequence>
<comment type="similarity">
    <text evidence="2 10 11">Belongs to the TonB-dependent receptor family.</text>
</comment>
<keyword evidence="4 10" id="KW-1134">Transmembrane beta strand</keyword>
<gene>
    <name evidence="15" type="ORF">SAMN02745887_01334</name>
</gene>
<dbReference type="SUPFAM" id="SSF56935">
    <property type="entry name" value="Porins"/>
    <property type="match status" value="1"/>
</dbReference>
<dbReference type="OrthoDB" id="8530571at2"/>
<dbReference type="Pfam" id="PF07715">
    <property type="entry name" value="Plug"/>
    <property type="match status" value="1"/>
</dbReference>
<protein>
    <submittedName>
        <fullName evidence="15">Iron complex outermembrane recepter protein</fullName>
    </submittedName>
</protein>
<organism evidence="15 16">
    <name type="scientific">Chitinimonas taiwanensis DSM 18899</name>
    <dbReference type="NCBI Taxonomy" id="1121279"/>
    <lineage>
        <taxon>Bacteria</taxon>
        <taxon>Pseudomonadati</taxon>
        <taxon>Pseudomonadota</taxon>
        <taxon>Betaproteobacteria</taxon>
        <taxon>Neisseriales</taxon>
        <taxon>Chitinibacteraceae</taxon>
        <taxon>Chitinimonas</taxon>
    </lineage>
</organism>
<dbReference type="PANTHER" id="PTHR47234:SF2">
    <property type="entry name" value="TONB-DEPENDENT RECEPTOR"/>
    <property type="match status" value="1"/>
</dbReference>
<keyword evidence="3 10" id="KW-0813">Transport</keyword>
<evidence type="ECO:0000256" key="7">
    <source>
        <dbReference type="ARBA" id="ARBA00023136"/>
    </source>
</evidence>
<feature type="domain" description="TonB-dependent receptor plug" evidence="14">
    <location>
        <begin position="43"/>
        <end position="159"/>
    </location>
</feature>
<evidence type="ECO:0000256" key="11">
    <source>
        <dbReference type="RuleBase" id="RU003357"/>
    </source>
</evidence>
<evidence type="ECO:0000256" key="5">
    <source>
        <dbReference type="ARBA" id="ARBA00022692"/>
    </source>
</evidence>
<dbReference type="AlphaFoldDB" id="A0A1K2HCX5"/>
<evidence type="ECO:0000256" key="1">
    <source>
        <dbReference type="ARBA" id="ARBA00004571"/>
    </source>
</evidence>
<dbReference type="InterPro" id="IPR012910">
    <property type="entry name" value="Plug_dom"/>
</dbReference>
<dbReference type="Gene3D" id="2.40.170.20">
    <property type="entry name" value="TonB-dependent receptor, beta-barrel domain"/>
    <property type="match status" value="1"/>
</dbReference>
<keyword evidence="7 10" id="KW-0472">Membrane</keyword>
<keyword evidence="5 10" id="KW-0812">Transmembrane</keyword>
<evidence type="ECO:0000256" key="2">
    <source>
        <dbReference type="ARBA" id="ARBA00009810"/>
    </source>
</evidence>
<keyword evidence="16" id="KW-1185">Reference proteome</keyword>
<keyword evidence="6 11" id="KW-0798">TonB box</keyword>
<evidence type="ECO:0000256" key="8">
    <source>
        <dbReference type="ARBA" id="ARBA00023170"/>
    </source>
</evidence>
<evidence type="ECO:0000259" key="13">
    <source>
        <dbReference type="Pfam" id="PF00593"/>
    </source>
</evidence>
<keyword evidence="9 10" id="KW-0998">Cell outer membrane</keyword>
<dbReference type="Gene3D" id="2.170.130.10">
    <property type="entry name" value="TonB-dependent receptor, plug domain"/>
    <property type="match status" value="1"/>
</dbReference>
<feature type="domain" description="TonB-dependent receptor-like beta-barrel" evidence="13">
    <location>
        <begin position="363"/>
        <end position="896"/>
    </location>
</feature>
<evidence type="ECO:0000256" key="4">
    <source>
        <dbReference type="ARBA" id="ARBA00022452"/>
    </source>
</evidence>
<dbReference type="InterPro" id="IPR000531">
    <property type="entry name" value="Beta-barrel_TonB"/>
</dbReference>
<evidence type="ECO:0000256" key="6">
    <source>
        <dbReference type="ARBA" id="ARBA00023077"/>
    </source>
</evidence>
<proteinExistence type="inferred from homology"/>
<comment type="subcellular location">
    <subcellularLocation>
        <location evidence="1 10">Cell outer membrane</location>
        <topology evidence="1 10">Multi-pass membrane protein</topology>
    </subcellularLocation>
</comment>
<dbReference type="PANTHER" id="PTHR47234">
    <property type="match status" value="1"/>
</dbReference>
<dbReference type="GO" id="GO:0009279">
    <property type="term" value="C:cell outer membrane"/>
    <property type="evidence" value="ECO:0007669"/>
    <property type="project" value="UniProtKB-SubCell"/>
</dbReference>
<evidence type="ECO:0000256" key="10">
    <source>
        <dbReference type="PROSITE-ProRule" id="PRU01360"/>
    </source>
</evidence>
<evidence type="ECO:0000313" key="16">
    <source>
        <dbReference type="Proteomes" id="UP000186513"/>
    </source>
</evidence>
<evidence type="ECO:0000259" key="14">
    <source>
        <dbReference type="Pfam" id="PF07715"/>
    </source>
</evidence>
<dbReference type="STRING" id="1121279.SAMN02745887_01334"/>
<reference evidence="15 16" key="1">
    <citation type="submission" date="2016-11" db="EMBL/GenBank/DDBJ databases">
        <authorList>
            <person name="Jaros S."/>
            <person name="Januszkiewicz K."/>
            <person name="Wedrychowicz H."/>
        </authorList>
    </citation>
    <scope>NUCLEOTIDE SEQUENCE [LARGE SCALE GENOMIC DNA]</scope>
    <source>
        <strain evidence="15 16">DSM 18899</strain>
    </source>
</reference>